<dbReference type="EMBL" id="AE016816">
    <property type="protein sequence ID" value="AAS51104.2"/>
    <property type="molecule type" value="Genomic_DNA"/>
</dbReference>
<proteinExistence type="predicted"/>
<dbReference type="AlphaFoldDB" id="Q75CP3"/>
<dbReference type="KEGG" id="ago:AGOS_ACL124W"/>
<dbReference type="STRING" id="284811.Q75CP3"/>
<organism evidence="2 3">
    <name type="scientific">Eremothecium gossypii (strain ATCC 10895 / CBS 109.51 / FGSC 9923 / NRRL Y-1056)</name>
    <name type="common">Yeast</name>
    <name type="synonym">Ashbya gossypii</name>
    <dbReference type="NCBI Taxonomy" id="284811"/>
    <lineage>
        <taxon>Eukaryota</taxon>
        <taxon>Fungi</taxon>
        <taxon>Dikarya</taxon>
        <taxon>Ascomycota</taxon>
        <taxon>Saccharomycotina</taxon>
        <taxon>Saccharomycetes</taxon>
        <taxon>Saccharomycetales</taxon>
        <taxon>Saccharomycetaceae</taxon>
        <taxon>Eremothecium</taxon>
    </lineage>
</organism>
<accession>Q75CP3</accession>
<feature type="compositionally biased region" description="Polar residues" evidence="1">
    <location>
        <begin position="12"/>
        <end position="24"/>
    </location>
</feature>
<sequence>MEASENAGSCERPTSATEPGSSPGRQLDETDRQILEWAGKLELESVDLREKADALLGLLQQRCSEVAASQQGLETWKQTVGAELSAFKADVVQALEEQRKAVAGEVRRAAGARRTPPPDMERFAGRIIKSFETRQQRWFKEFQATQDVLYNVTVQLDRATDVLGSVSRDLQALSARQAQTEAFLARHVHELGGSVLPSTPPPSMAPRQRASPPGPAARTRDKAHQTRYLIPWEDISDQEL</sequence>
<dbReference type="GO" id="GO:0000794">
    <property type="term" value="C:condensed nuclear chromosome"/>
    <property type="evidence" value="ECO:0007669"/>
    <property type="project" value="InterPro"/>
</dbReference>
<gene>
    <name evidence="2" type="ORF">AGOS_ACL124W</name>
</gene>
<evidence type="ECO:0000256" key="1">
    <source>
        <dbReference type="SAM" id="MobiDB-lite"/>
    </source>
</evidence>
<dbReference type="InParanoid" id="Q75CP3"/>
<dbReference type="RefSeq" id="NP_983280.2">
    <property type="nucleotide sequence ID" value="NM_208633.2"/>
</dbReference>
<reference evidence="3" key="2">
    <citation type="journal article" date="2013" name="G3 (Bethesda)">
        <title>Genomes of Ashbya fungi isolated from insects reveal four mating-type loci, numerous translocations, lack of transposons, and distinct gene duplications.</title>
        <authorList>
            <person name="Dietrich F.S."/>
            <person name="Voegeli S."/>
            <person name="Kuo S."/>
            <person name="Philippsen P."/>
        </authorList>
    </citation>
    <scope>GENOME REANNOTATION</scope>
    <source>
        <strain evidence="3">ATCC 10895 / CBS 109.51 / FGSC 9923 / NRRL Y-1056</strain>
    </source>
</reference>
<dbReference type="eggNOG" id="ENOG502S5X2">
    <property type="taxonomic scope" value="Eukaryota"/>
</dbReference>
<dbReference type="OrthoDB" id="3997928at2759"/>
<protein>
    <submittedName>
        <fullName evidence="2">ACL124Wp</fullName>
    </submittedName>
</protein>
<dbReference type="GeneID" id="4619400"/>
<dbReference type="OMA" id="RTIIPWE"/>
<evidence type="ECO:0000313" key="2">
    <source>
        <dbReference type="EMBL" id="AAS51104.2"/>
    </source>
</evidence>
<dbReference type="Pfam" id="PF09074">
    <property type="entry name" value="Mer2"/>
    <property type="match status" value="1"/>
</dbReference>
<dbReference type="Proteomes" id="UP000000591">
    <property type="component" value="Chromosome III"/>
</dbReference>
<dbReference type="GO" id="GO:0007131">
    <property type="term" value="P:reciprocal meiotic recombination"/>
    <property type="evidence" value="ECO:0007669"/>
    <property type="project" value="InterPro"/>
</dbReference>
<evidence type="ECO:0000313" key="3">
    <source>
        <dbReference type="Proteomes" id="UP000000591"/>
    </source>
</evidence>
<feature type="region of interest" description="Disordered" evidence="1">
    <location>
        <begin position="1"/>
        <end position="31"/>
    </location>
</feature>
<dbReference type="FunCoup" id="Q75CP3">
    <property type="interactions" value="46"/>
</dbReference>
<dbReference type="HOGENOM" id="CLU_1046568_0_0_1"/>
<feature type="region of interest" description="Disordered" evidence="1">
    <location>
        <begin position="194"/>
        <end position="240"/>
    </location>
</feature>
<reference evidence="2 3" key="1">
    <citation type="journal article" date="2004" name="Science">
        <title>The Ashbya gossypii genome as a tool for mapping the ancient Saccharomyces cerevisiae genome.</title>
        <authorList>
            <person name="Dietrich F.S."/>
            <person name="Voegeli S."/>
            <person name="Brachat S."/>
            <person name="Lerch A."/>
            <person name="Gates K."/>
            <person name="Steiner S."/>
            <person name="Mohr C."/>
            <person name="Pohlmann R."/>
            <person name="Luedi P."/>
            <person name="Choi S."/>
            <person name="Wing R.A."/>
            <person name="Flavier A."/>
            <person name="Gaffney T.D."/>
            <person name="Philippsen P."/>
        </authorList>
    </citation>
    <scope>NUCLEOTIDE SEQUENCE [LARGE SCALE GENOMIC DNA]</scope>
    <source>
        <strain evidence="3">ATCC 10895 / CBS 109.51 / FGSC 9923 / NRRL Y-1056</strain>
    </source>
</reference>
<name>Q75CP3_EREGS</name>
<keyword evidence="3" id="KW-1185">Reference proteome</keyword>
<dbReference type="InterPro" id="IPR015159">
    <property type="entry name" value="Rec107"/>
</dbReference>